<dbReference type="PATRIC" id="fig|83552.4.peg.1757"/>
<evidence type="ECO:0000313" key="3">
    <source>
        <dbReference type="Proteomes" id="UP000031307"/>
    </source>
</evidence>
<dbReference type="EMBL" id="JSAM01000091">
    <property type="protein sequence ID" value="KIA77055.1"/>
    <property type="molecule type" value="Genomic_DNA"/>
</dbReference>
<sequence length="347" mass="40803">MNFERKQDCYILYPQIDKSNMTNKDRYIRFQQVVNLMKKNLRLGSAALFVLLCFGIARGYYNLTDDFRIGNYMHEVPYHIAWENQPLSHEEQANLDKILDQKFEYLGKGAQSFAFISEDNKYILKLFKFKHLKPSWLVEWLPPVGILNEIRENERIKKLEKLESVFNGYNLAYDCHRKESGLLYVHLNRETCPGKIVHVTDKLGLPHQLNLSEIIYVVQEKAVTTRQEMTNLLSKGFVLTAIDRVNQIFDLYLQEYAKGIYDRDHGVMHNTGFVHGETVYPIHLDIGKLSPSDNMKNLEVYRSDLMKVVAKFDLWFKENYPQYYPELVQAMENRLSTIFGEEFSLQS</sequence>
<evidence type="ECO:0000313" key="2">
    <source>
        <dbReference type="EMBL" id="KIA77055.1"/>
    </source>
</evidence>
<dbReference type="AlphaFoldDB" id="A0A0C1C7M2"/>
<evidence type="ECO:0000256" key="1">
    <source>
        <dbReference type="SAM" id="Phobius"/>
    </source>
</evidence>
<reference evidence="2 3" key="1">
    <citation type="journal article" date="2014" name="Mol. Biol. Evol.">
        <title>Massive expansion of Ubiquitination-related gene families within the Chlamydiae.</title>
        <authorList>
            <person name="Domman D."/>
            <person name="Collingro A."/>
            <person name="Lagkouvardos I."/>
            <person name="Gehre L."/>
            <person name="Weinmaier T."/>
            <person name="Rattei T."/>
            <person name="Subtil A."/>
            <person name="Horn M."/>
        </authorList>
    </citation>
    <scope>NUCLEOTIDE SEQUENCE [LARGE SCALE GENOMIC DNA]</scope>
    <source>
        <strain evidence="2 3">OEW1</strain>
    </source>
</reference>
<evidence type="ECO:0008006" key="4">
    <source>
        <dbReference type="Google" id="ProtNLM"/>
    </source>
</evidence>
<keyword evidence="1" id="KW-0472">Membrane</keyword>
<keyword evidence="1" id="KW-1133">Transmembrane helix</keyword>
<name>A0A0C1C7M2_9BACT</name>
<protein>
    <recommendedName>
        <fullName evidence="4">Protein kinase domain-containing protein</fullName>
    </recommendedName>
</protein>
<feature type="transmembrane region" description="Helical" evidence="1">
    <location>
        <begin position="41"/>
        <end position="61"/>
    </location>
</feature>
<comment type="caution">
    <text evidence="2">The sequence shown here is derived from an EMBL/GenBank/DDBJ whole genome shotgun (WGS) entry which is preliminary data.</text>
</comment>
<proteinExistence type="predicted"/>
<gene>
    <name evidence="2" type="ORF">DB43_GV00050</name>
</gene>
<accession>A0A0C1C7M2</accession>
<organism evidence="2 3">
    <name type="scientific">Parachlamydia acanthamoebae</name>
    <dbReference type="NCBI Taxonomy" id="83552"/>
    <lineage>
        <taxon>Bacteria</taxon>
        <taxon>Pseudomonadati</taxon>
        <taxon>Chlamydiota</taxon>
        <taxon>Chlamydiia</taxon>
        <taxon>Parachlamydiales</taxon>
        <taxon>Parachlamydiaceae</taxon>
        <taxon>Parachlamydia</taxon>
    </lineage>
</organism>
<keyword evidence="1" id="KW-0812">Transmembrane</keyword>
<dbReference type="Proteomes" id="UP000031307">
    <property type="component" value="Unassembled WGS sequence"/>
</dbReference>